<protein>
    <submittedName>
        <fullName evidence="1">Uncharacterized protein</fullName>
    </submittedName>
</protein>
<gene>
    <name evidence="1" type="ORF">E0946_01685</name>
</gene>
<dbReference type="Proteomes" id="UP000294588">
    <property type="component" value="Unassembled WGS sequence"/>
</dbReference>
<evidence type="ECO:0000313" key="2">
    <source>
        <dbReference type="Proteomes" id="UP000294588"/>
    </source>
</evidence>
<sequence>MKTETKPRTIAFQIISFMFVVLVALFIISILTTGRLMHSVMESNARESFGNITKINVQTIDQTLSKMVILGRDLELLIKDNNHETDLNLHIRQLLTDNPEIVSVCIAYANKSHTFSNTYLLQGANFLINPSISDDFSYKDWFLLPKLTEKPYWSDPWFDSDGTGTIVCSYSIPLFIKGNVEGVLRLDTSMENLRQIVSSVRVKKTGYAFLISNNGTIVAHPQDSLAMNYTIFDLAEQLNSPKIRSIGKSIVNRKSDFVHLNKIGIPANVWMFYQPVPTNSWSLATVAPDREVFADLYNLMFIYIGWVLLAFLIIAIAIWYRTRTINQPLERLIQSIEKSQSGVPATATLPDSDTYEIQVLNTNFYRLKNSLKKYAESLQEVTAEKDQIMDEVTFASEVQLNLIPNNQKSFTLPPNISAYGILEPAGLVGGDLYDYFSVDDEHFLFGIADVVGKGVAAALTMTMVSTLLRTYAPQLKQPEKILTYMNKFLIENNPDYRFVTMLLGIIDLKTGTCTFSNAGHTPLFLLSEDGKITKYAQTHSTALGILENLNASSETIQLKSGDEIVLCTDGITEAVNQEDKLFGTDRLEKVLKNLKYPEPESTAQAILDAVKSFADPERQTDDITILVVKYMNVS</sequence>
<comment type="caution">
    <text evidence="1">The sequence shown here is derived from an EMBL/GenBank/DDBJ whole genome shotgun (WGS) entry which is preliminary data.</text>
</comment>
<proteinExistence type="predicted"/>
<dbReference type="EMBL" id="SMOG01000002">
    <property type="protein sequence ID" value="TDF74162.1"/>
    <property type="molecule type" value="Genomic_DNA"/>
</dbReference>
<keyword evidence="2" id="KW-1185">Reference proteome</keyword>
<organism evidence="1 2">
    <name type="scientific">Candidatus Syntrophosphaera thermopropionivorans</name>
    <dbReference type="NCBI Taxonomy" id="2593015"/>
    <lineage>
        <taxon>Bacteria</taxon>
        <taxon>Pseudomonadati</taxon>
        <taxon>Candidatus Cloacimonadota</taxon>
        <taxon>Candidatus Cloacimonadia</taxon>
        <taxon>Candidatus Cloacimonadales</taxon>
        <taxon>Candidatus Cloacimonadaceae</taxon>
        <taxon>Candidatus Syntrophosphaera</taxon>
    </lineage>
</organism>
<evidence type="ECO:0000313" key="1">
    <source>
        <dbReference type="EMBL" id="TDF74162.1"/>
    </source>
</evidence>
<name>A0AC61QKF3_9BACT</name>
<accession>A0AC61QKF3</accession>
<reference evidence="1" key="1">
    <citation type="submission" date="2019-03" db="EMBL/GenBank/DDBJ databases">
        <title>Candidatus Syntrophosphaera thermopropionivorans: a novel player in syntrophic propionate oxidation during anaerobic digestion.</title>
        <authorList>
            <person name="Dyksma S."/>
        </authorList>
    </citation>
    <scope>NUCLEOTIDE SEQUENCE</scope>
    <source>
        <strain evidence="1">W5</strain>
    </source>
</reference>